<name>A0A6V7UT85_MELEN</name>
<proteinExistence type="predicted"/>
<comment type="caution">
    <text evidence="2">The sequence shown here is derived from an EMBL/GenBank/DDBJ whole genome shotgun (WGS) entry which is preliminary data.</text>
</comment>
<dbReference type="Proteomes" id="UP000580250">
    <property type="component" value="Unassembled WGS sequence"/>
</dbReference>
<protein>
    <submittedName>
        <fullName evidence="2">Uncharacterized protein</fullName>
    </submittedName>
</protein>
<evidence type="ECO:0000313" key="3">
    <source>
        <dbReference type="Proteomes" id="UP000580250"/>
    </source>
</evidence>
<keyword evidence="1" id="KW-0732">Signal</keyword>
<dbReference type="EMBL" id="CAJEWN010000107">
    <property type="protein sequence ID" value="CAD2165106.1"/>
    <property type="molecule type" value="Genomic_DNA"/>
</dbReference>
<feature type="chain" id="PRO_5028077152" evidence="1">
    <location>
        <begin position="22"/>
        <end position="135"/>
    </location>
</feature>
<dbReference type="AlphaFoldDB" id="A0A6V7UT85"/>
<evidence type="ECO:0000256" key="1">
    <source>
        <dbReference type="SAM" id="SignalP"/>
    </source>
</evidence>
<organism evidence="2 3">
    <name type="scientific">Meloidogyne enterolobii</name>
    <name type="common">Root-knot nematode worm</name>
    <name type="synonym">Meloidogyne mayaguensis</name>
    <dbReference type="NCBI Taxonomy" id="390850"/>
    <lineage>
        <taxon>Eukaryota</taxon>
        <taxon>Metazoa</taxon>
        <taxon>Ecdysozoa</taxon>
        <taxon>Nematoda</taxon>
        <taxon>Chromadorea</taxon>
        <taxon>Rhabditida</taxon>
        <taxon>Tylenchina</taxon>
        <taxon>Tylenchomorpha</taxon>
        <taxon>Tylenchoidea</taxon>
        <taxon>Meloidogynidae</taxon>
        <taxon>Meloidogyninae</taxon>
        <taxon>Meloidogyne</taxon>
    </lineage>
</organism>
<evidence type="ECO:0000313" key="2">
    <source>
        <dbReference type="EMBL" id="CAD2165106.1"/>
    </source>
</evidence>
<accession>A0A6V7UT85</accession>
<gene>
    <name evidence="2" type="ORF">MENT_LOCUS16966</name>
</gene>
<reference evidence="2 3" key="1">
    <citation type="submission" date="2020-08" db="EMBL/GenBank/DDBJ databases">
        <authorList>
            <person name="Koutsovoulos G."/>
            <person name="Danchin GJ E."/>
        </authorList>
    </citation>
    <scope>NUCLEOTIDE SEQUENCE [LARGE SCALE GENOMIC DNA]</scope>
</reference>
<feature type="signal peptide" evidence="1">
    <location>
        <begin position="1"/>
        <end position="21"/>
    </location>
</feature>
<sequence length="135" mass="15860">MINLFIIKLILLLYFVKLLKSNGLEIPEDISEDLKGVNDKIKNDIENYNQFVQNYGKNLENFIRVLTTKEYKINAQIDETNNNQLKLSINKLFEILNRVPGGSFLVNLLQKINGNILAKFDSMYLYKYIKIFFIF</sequence>